<keyword evidence="3" id="KW-1185">Reference proteome</keyword>
<evidence type="ECO:0000256" key="1">
    <source>
        <dbReference type="SAM" id="Phobius"/>
    </source>
</evidence>
<dbReference type="Proteomes" id="UP001207337">
    <property type="component" value="Unassembled WGS sequence"/>
</dbReference>
<accession>A0ABT3PX22</accession>
<evidence type="ECO:0008006" key="4">
    <source>
        <dbReference type="Google" id="ProtNLM"/>
    </source>
</evidence>
<sequence length="558" mass="62403">MGKIKMKLAGVNPLLKGILYFIGGLVLILLILQLAIFIWGNNYVESQLRAQLRQSNTQGYSIDFEDLDLRVFSGSATIRNIRVDTDTSLFSSTDDTSSAPRFLFTGSLGQLSLSGVNVFSSLMGEELHIGTLTLDSPDISALKNPNEVSRDDGSFSSVDSTILAGIPDRYTALEIGEIIIKNGHGKLTQTDDTLSSLQQLNLSLREIRVDSASAQSGRLFITDNISLDARDFTMHLSDSLNTIAFNHLSIYSDDQTVALDSLQLNPRYGKLEFARRHGTTIDRIDLAIPNIRFESVDFPQLVESGRIYAGYGHISDLRLEDYLNRGIPPGPPVAKPLPFVAFRDLNIPVKMDSLHIENAYISYSEYVGDTPRAGTITFEQTDAIFRNISNYPEDVEKGITTTLDAESQVMGTGLLDVHFEFPMDTQNGFHKIEGKLSEMSMPHFNQMVEHVAFIRIDNGQLDSLTFEMTLDQEQSSGTLVMNYENFSISVLNKQSIKQHGLLENFKTFLANNFIVRKKNIPGNDMQAGRIDFERDESKSIFNYWWKSLLSGIKDSIRK</sequence>
<keyword evidence="1" id="KW-0812">Transmembrane</keyword>
<keyword evidence="1" id="KW-0472">Membrane</keyword>
<evidence type="ECO:0000313" key="2">
    <source>
        <dbReference type="EMBL" id="MCW9712405.1"/>
    </source>
</evidence>
<feature type="transmembrane region" description="Helical" evidence="1">
    <location>
        <begin position="20"/>
        <end position="40"/>
    </location>
</feature>
<protein>
    <recommendedName>
        <fullName evidence="4">AsmA-like C-terminal region</fullName>
    </recommendedName>
</protein>
<reference evidence="2 3" key="1">
    <citation type="submission" date="2021-11" db="EMBL/GenBank/DDBJ databases">
        <title>Aliifidinibius sp. nov., a new bacterium isolated from saline soil.</title>
        <authorList>
            <person name="Galisteo C."/>
            <person name="De La Haba R."/>
            <person name="Sanchez-Porro C."/>
            <person name="Ventosa A."/>
        </authorList>
    </citation>
    <scope>NUCLEOTIDE SEQUENCE [LARGE SCALE GENOMIC DNA]</scope>
    <source>
        <strain evidence="2 3">KACC 190600</strain>
    </source>
</reference>
<keyword evidence="1" id="KW-1133">Transmembrane helix</keyword>
<gene>
    <name evidence="2" type="ORF">LQ318_05745</name>
</gene>
<dbReference type="EMBL" id="JAJNDC010000001">
    <property type="protein sequence ID" value="MCW9712405.1"/>
    <property type="molecule type" value="Genomic_DNA"/>
</dbReference>
<evidence type="ECO:0000313" key="3">
    <source>
        <dbReference type="Proteomes" id="UP001207337"/>
    </source>
</evidence>
<name>A0ABT3PX22_9BACT</name>
<organism evidence="2 3">
    <name type="scientific">Fodinibius salicampi</name>
    <dbReference type="NCBI Taxonomy" id="1920655"/>
    <lineage>
        <taxon>Bacteria</taxon>
        <taxon>Pseudomonadati</taxon>
        <taxon>Balneolota</taxon>
        <taxon>Balneolia</taxon>
        <taxon>Balneolales</taxon>
        <taxon>Balneolaceae</taxon>
        <taxon>Fodinibius</taxon>
    </lineage>
</organism>
<proteinExistence type="predicted"/>
<comment type="caution">
    <text evidence="2">The sequence shown here is derived from an EMBL/GenBank/DDBJ whole genome shotgun (WGS) entry which is preliminary data.</text>
</comment>
<dbReference type="RefSeq" id="WP_265788349.1">
    <property type="nucleotide sequence ID" value="NZ_BAABRS010000001.1"/>
</dbReference>